<accession>A0ABY6HN03</accession>
<sequence length="686" mass="78654">MKNIRKVQVSIIFMLVLVSSTGIEQALAFDSNCTNESRENVKISIYYDPKDDNIADTVKRYEQINFTPDLQMTWFEISTFADLNRMTKTDDSIKIFVFHGIEEGFQINNEVIEWNKLSNLLKNDNTQYNILMQCFSSKIGMIPDKKILSYEEEVDIEIAYIDSLFFLSDFMRGKNDLIGEKLFNFAIEQIEELGYEYFERINNPKESLGLSSTTMNGIEKNFYYICWLKMFEQLSYSIENTYYPILNEFSLLHDVNVASLQAVGLIFTGLFGAATLGIPGSAIFSISTALISASFTKVTDYSTTSKYEDAKDNLFNSQSVETDVDALLSILPDDIVAKIGKVVVSQAIKRDYVNLIYAGMLDIIMLESLETELGSTTSPGRLENDYVLKHLKGTSGLMSKMREFVDALNNNFDNVKAKALSVKNIVENINNDENYLRLPSFLSKPWKAFFHNLEEMLDNFIDNSYPIIDKLGSSFAYQEFYYRIHSNYWDDKIWVSYEIRNPGGNQVPIVKYHGKYTESTQGNVHYEDINFFTTSQNYITPGNSFAGSFTINRRRFVSGVSVPHVFDLEVVDYDTKGTTYRYGYFRNGVQYFPKTSYARINFNLGTPITQVFVAISQRADSYSRYFRIRANGAIIFERIVGSGTYYFTPDDINLNGKYTSLTFEIYWGGYKYQGWSIDKLLIGSKG</sequence>
<dbReference type="Proteomes" id="UP001208689">
    <property type="component" value="Chromosome"/>
</dbReference>
<keyword evidence="2" id="KW-1185">Reference proteome</keyword>
<evidence type="ECO:0008006" key="3">
    <source>
        <dbReference type="Google" id="ProtNLM"/>
    </source>
</evidence>
<evidence type="ECO:0000313" key="1">
    <source>
        <dbReference type="EMBL" id="UYP44780.1"/>
    </source>
</evidence>
<protein>
    <recommendedName>
        <fullName evidence="3">Caspase family protein</fullName>
    </recommendedName>
</protein>
<organism evidence="1 2">
    <name type="scientific">Candidatus Lokiarchaeum ossiferum</name>
    <dbReference type="NCBI Taxonomy" id="2951803"/>
    <lineage>
        <taxon>Archaea</taxon>
        <taxon>Promethearchaeati</taxon>
        <taxon>Promethearchaeota</taxon>
        <taxon>Promethearchaeia</taxon>
        <taxon>Promethearchaeales</taxon>
        <taxon>Promethearchaeaceae</taxon>
        <taxon>Candidatus Lokiarchaeum</taxon>
    </lineage>
</organism>
<evidence type="ECO:0000313" key="2">
    <source>
        <dbReference type="Proteomes" id="UP001208689"/>
    </source>
</evidence>
<dbReference type="EMBL" id="CP104013">
    <property type="protein sequence ID" value="UYP44780.1"/>
    <property type="molecule type" value="Genomic_DNA"/>
</dbReference>
<name>A0ABY6HN03_9ARCH</name>
<gene>
    <name evidence="1" type="ORF">NEF87_001065</name>
</gene>
<proteinExistence type="predicted"/>
<reference evidence="1" key="1">
    <citation type="submission" date="2022-09" db="EMBL/GenBank/DDBJ databases">
        <title>Actin cytoskeleton and complex cell architecture in an #Asgard archaeon.</title>
        <authorList>
            <person name="Ponce Toledo R.I."/>
            <person name="Schleper C."/>
            <person name="Rodrigues Oliveira T."/>
            <person name="Wollweber F."/>
            <person name="Xu J."/>
            <person name="Rittmann S."/>
            <person name="Klingl A."/>
            <person name="Pilhofer M."/>
        </authorList>
    </citation>
    <scope>NUCLEOTIDE SEQUENCE</scope>
    <source>
        <strain evidence="1">B-35</strain>
    </source>
</reference>